<dbReference type="PANTHER" id="PTHR43630:SF2">
    <property type="entry name" value="GLYCOSYLTRANSFERASE"/>
    <property type="match status" value="1"/>
</dbReference>
<dbReference type="PANTHER" id="PTHR43630">
    <property type="entry name" value="POLY-BETA-1,6-N-ACETYL-D-GLUCOSAMINE SYNTHASE"/>
    <property type="match status" value="1"/>
</dbReference>
<name>A0A0P7A542_9FLAO</name>
<organism evidence="3 4">
    <name type="scientific">Croceitalea dokdonensis DOKDO 023</name>
    <dbReference type="NCBI Taxonomy" id="1300341"/>
    <lineage>
        <taxon>Bacteria</taxon>
        <taxon>Pseudomonadati</taxon>
        <taxon>Bacteroidota</taxon>
        <taxon>Flavobacteriia</taxon>
        <taxon>Flavobacteriales</taxon>
        <taxon>Flavobacteriaceae</taxon>
        <taxon>Croceitalea</taxon>
    </lineage>
</organism>
<dbReference type="EMBL" id="LDJX01000004">
    <property type="protein sequence ID" value="KPM31616.1"/>
    <property type="molecule type" value="Genomic_DNA"/>
</dbReference>
<sequence length="258" mass="30256">MPKNPTKISALLITFNERHNIDAVLENLGFADEIIVVDSFSTDGTIERIKTRPKVTLIQRPFLNYTDQKSYALAQATHDWVLFLDADERLTPQLKKEVLEVVASDAGPVAYFFLRTFMFKNKVLRFSGWQSDKNYRLFRKSKVQFVQHRIVHETLQVNGTSATLKNRLLHYSYTDYEEYKGKMLKYGKMKAQEEHAKGKKARFFHFIFRPMYKFINHFVIRLGFLDGKRGAIISYLNALGVLARYREMKRLQTTKKPE</sequence>
<dbReference type="CDD" id="cd02511">
    <property type="entry name" value="Beta4Glucosyltransferase"/>
    <property type="match status" value="1"/>
</dbReference>
<reference evidence="3 4" key="1">
    <citation type="submission" date="2015-09" db="EMBL/GenBank/DDBJ databases">
        <title>Genome sequence of the marine flavobacterium Croceitalea dokdonensis DOKDO 023 that contains proton- and sodium-pumping rhodopsins.</title>
        <authorList>
            <person name="Kwon S.-K."/>
            <person name="Lee H.K."/>
            <person name="Kwak M.-J."/>
            <person name="Kim J.F."/>
        </authorList>
    </citation>
    <scope>NUCLEOTIDE SEQUENCE [LARGE SCALE GENOMIC DNA]</scope>
    <source>
        <strain evidence="3 4">DOKDO 023</strain>
    </source>
</reference>
<keyword evidence="3" id="KW-0808">Transferase</keyword>
<accession>A0A0P7A542</accession>
<protein>
    <submittedName>
        <fullName evidence="3">Glycosyl transferase, family 2 protein</fullName>
    </submittedName>
</protein>
<evidence type="ECO:0000313" key="4">
    <source>
        <dbReference type="Proteomes" id="UP000050280"/>
    </source>
</evidence>
<feature type="domain" description="Glycosyltransferase 2-like" evidence="2">
    <location>
        <begin position="9"/>
        <end position="128"/>
    </location>
</feature>
<dbReference type="Proteomes" id="UP000050280">
    <property type="component" value="Unassembled WGS sequence"/>
</dbReference>
<dbReference type="Gene3D" id="3.90.550.10">
    <property type="entry name" value="Spore Coat Polysaccharide Biosynthesis Protein SpsA, Chain A"/>
    <property type="match status" value="1"/>
</dbReference>
<evidence type="ECO:0000313" key="3">
    <source>
        <dbReference type="EMBL" id="KPM31616.1"/>
    </source>
</evidence>
<comment type="similarity">
    <text evidence="1">Belongs to the glycosyltransferase 2 family. WaaE/KdtX subfamily.</text>
</comment>
<dbReference type="SUPFAM" id="SSF53448">
    <property type="entry name" value="Nucleotide-diphospho-sugar transferases"/>
    <property type="match status" value="1"/>
</dbReference>
<dbReference type="OrthoDB" id="9815923at2"/>
<dbReference type="InterPro" id="IPR001173">
    <property type="entry name" value="Glyco_trans_2-like"/>
</dbReference>
<dbReference type="PATRIC" id="fig|1300341.3.peg.2287"/>
<dbReference type="InterPro" id="IPR029044">
    <property type="entry name" value="Nucleotide-diphossugar_trans"/>
</dbReference>
<keyword evidence="4" id="KW-1185">Reference proteome</keyword>
<comment type="caution">
    <text evidence="3">The sequence shown here is derived from an EMBL/GenBank/DDBJ whole genome shotgun (WGS) entry which is preliminary data.</text>
</comment>
<dbReference type="STRING" id="1300341.I595_2110"/>
<gene>
    <name evidence="3" type="ORF">I595_2110</name>
</gene>
<dbReference type="Pfam" id="PF00535">
    <property type="entry name" value="Glycos_transf_2"/>
    <property type="match status" value="1"/>
</dbReference>
<dbReference type="GO" id="GO:0016740">
    <property type="term" value="F:transferase activity"/>
    <property type="evidence" value="ECO:0007669"/>
    <property type="project" value="UniProtKB-KW"/>
</dbReference>
<dbReference type="RefSeq" id="WP_054559213.1">
    <property type="nucleotide sequence ID" value="NZ_LDJX01000004.1"/>
</dbReference>
<dbReference type="AlphaFoldDB" id="A0A0P7A542"/>
<evidence type="ECO:0000256" key="1">
    <source>
        <dbReference type="ARBA" id="ARBA00038494"/>
    </source>
</evidence>
<proteinExistence type="inferred from homology"/>
<evidence type="ECO:0000259" key="2">
    <source>
        <dbReference type="Pfam" id="PF00535"/>
    </source>
</evidence>